<proteinExistence type="predicted"/>
<organism evidence="1">
    <name type="scientific">marine sediment metagenome</name>
    <dbReference type="NCBI Taxonomy" id="412755"/>
    <lineage>
        <taxon>unclassified sequences</taxon>
        <taxon>metagenomes</taxon>
        <taxon>ecological metagenomes</taxon>
    </lineage>
</organism>
<sequence>MNDGHYTVVKILNGDLVVLDYHGPGALKMRKTEAIWHAAMARKAHQCVMRGPHINKGIGCWRPITFGLNRYHRISAMAMGMMVAAHLHARALEFSSKASEERALDRITGG</sequence>
<evidence type="ECO:0000313" key="1">
    <source>
        <dbReference type="EMBL" id="KKN36062.1"/>
    </source>
</evidence>
<accession>A0A0F9QGD8</accession>
<name>A0A0F9QGD8_9ZZZZ</name>
<protein>
    <submittedName>
        <fullName evidence="1">Uncharacterized protein</fullName>
    </submittedName>
</protein>
<comment type="caution">
    <text evidence="1">The sequence shown here is derived from an EMBL/GenBank/DDBJ whole genome shotgun (WGS) entry which is preliminary data.</text>
</comment>
<dbReference type="AlphaFoldDB" id="A0A0F9QGD8"/>
<dbReference type="EMBL" id="LAZR01001992">
    <property type="protein sequence ID" value="KKN36062.1"/>
    <property type="molecule type" value="Genomic_DNA"/>
</dbReference>
<reference evidence="1" key="1">
    <citation type="journal article" date="2015" name="Nature">
        <title>Complex archaea that bridge the gap between prokaryotes and eukaryotes.</title>
        <authorList>
            <person name="Spang A."/>
            <person name="Saw J.H."/>
            <person name="Jorgensen S.L."/>
            <person name="Zaremba-Niedzwiedzka K."/>
            <person name="Martijn J."/>
            <person name="Lind A.E."/>
            <person name="van Eijk R."/>
            <person name="Schleper C."/>
            <person name="Guy L."/>
            <person name="Ettema T.J."/>
        </authorList>
    </citation>
    <scope>NUCLEOTIDE SEQUENCE</scope>
</reference>
<gene>
    <name evidence="1" type="ORF">LCGC14_0777570</name>
</gene>